<dbReference type="GO" id="GO:0006351">
    <property type="term" value="P:DNA-templated transcription"/>
    <property type="evidence" value="ECO:0007669"/>
    <property type="project" value="InterPro"/>
</dbReference>
<reference evidence="5 6" key="1">
    <citation type="submission" date="2018-11" db="EMBL/GenBank/DDBJ databases">
        <title>Genome sequence of Apiotrichum porosum DSM 27194.</title>
        <authorList>
            <person name="Aliyu H."/>
            <person name="Gorte O."/>
            <person name="Ochsenreither K."/>
        </authorList>
    </citation>
    <scope>NUCLEOTIDE SEQUENCE [LARGE SCALE GENOMIC DNA]</scope>
    <source>
        <strain evidence="5 6">DSM 27194</strain>
    </source>
</reference>
<dbReference type="RefSeq" id="XP_028472577.1">
    <property type="nucleotide sequence ID" value="XM_028619081.1"/>
</dbReference>
<feature type="compositionally biased region" description="Gly residues" evidence="3">
    <location>
        <begin position="855"/>
        <end position="871"/>
    </location>
</feature>
<evidence type="ECO:0000259" key="4">
    <source>
        <dbReference type="PROSITE" id="PS50048"/>
    </source>
</evidence>
<feature type="region of interest" description="Disordered" evidence="3">
    <location>
        <begin position="831"/>
        <end position="873"/>
    </location>
</feature>
<dbReference type="SUPFAM" id="SSF57701">
    <property type="entry name" value="Zn2/Cys6 DNA-binding domain"/>
    <property type="match status" value="1"/>
</dbReference>
<evidence type="ECO:0000313" key="6">
    <source>
        <dbReference type="Proteomes" id="UP000279236"/>
    </source>
</evidence>
<dbReference type="Pfam" id="PF04082">
    <property type="entry name" value="Fungal_trans"/>
    <property type="match status" value="1"/>
</dbReference>
<feature type="domain" description="Zn(2)-C6 fungal-type" evidence="4">
    <location>
        <begin position="24"/>
        <end position="61"/>
    </location>
</feature>
<dbReference type="InterPro" id="IPR050987">
    <property type="entry name" value="AtrR-like"/>
</dbReference>
<name>A0A427XEU8_9TREE</name>
<dbReference type="GO" id="GO:0003677">
    <property type="term" value="F:DNA binding"/>
    <property type="evidence" value="ECO:0007669"/>
    <property type="project" value="InterPro"/>
</dbReference>
<organism evidence="5 6">
    <name type="scientific">Apiotrichum porosum</name>
    <dbReference type="NCBI Taxonomy" id="105984"/>
    <lineage>
        <taxon>Eukaryota</taxon>
        <taxon>Fungi</taxon>
        <taxon>Dikarya</taxon>
        <taxon>Basidiomycota</taxon>
        <taxon>Agaricomycotina</taxon>
        <taxon>Tremellomycetes</taxon>
        <taxon>Trichosporonales</taxon>
        <taxon>Trichosporonaceae</taxon>
        <taxon>Apiotrichum</taxon>
    </lineage>
</organism>
<dbReference type="CDD" id="cd00067">
    <property type="entry name" value="GAL4"/>
    <property type="match status" value="1"/>
</dbReference>
<gene>
    <name evidence="5" type="ORF">EHS24_003400</name>
</gene>
<evidence type="ECO:0000256" key="2">
    <source>
        <dbReference type="ARBA" id="ARBA00023242"/>
    </source>
</evidence>
<feature type="compositionally biased region" description="Gly residues" evidence="3">
    <location>
        <begin position="831"/>
        <end position="845"/>
    </location>
</feature>
<dbReference type="InterPro" id="IPR001138">
    <property type="entry name" value="Zn2Cys6_DnaBD"/>
</dbReference>
<dbReference type="PROSITE" id="PS50048">
    <property type="entry name" value="ZN2_CY6_FUNGAL_2"/>
    <property type="match status" value="1"/>
</dbReference>
<feature type="compositionally biased region" description="Low complexity" evidence="3">
    <location>
        <begin position="746"/>
        <end position="773"/>
    </location>
</feature>
<evidence type="ECO:0000256" key="3">
    <source>
        <dbReference type="SAM" id="MobiDB-lite"/>
    </source>
</evidence>
<dbReference type="GO" id="GO:0000981">
    <property type="term" value="F:DNA-binding transcription factor activity, RNA polymerase II-specific"/>
    <property type="evidence" value="ECO:0007669"/>
    <property type="project" value="InterPro"/>
</dbReference>
<dbReference type="STRING" id="105984.A0A427XEU8"/>
<keyword evidence="6" id="KW-1185">Reference proteome</keyword>
<evidence type="ECO:0000256" key="1">
    <source>
        <dbReference type="ARBA" id="ARBA00022723"/>
    </source>
</evidence>
<dbReference type="Pfam" id="PF00172">
    <property type="entry name" value="Zn_clus"/>
    <property type="match status" value="1"/>
</dbReference>
<dbReference type="Proteomes" id="UP000279236">
    <property type="component" value="Unassembled WGS sequence"/>
</dbReference>
<dbReference type="GO" id="GO:0008270">
    <property type="term" value="F:zinc ion binding"/>
    <property type="evidence" value="ECO:0007669"/>
    <property type="project" value="InterPro"/>
</dbReference>
<evidence type="ECO:0000313" key="5">
    <source>
        <dbReference type="EMBL" id="RSH77430.1"/>
    </source>
</evidence>
<dbReference type="SMART" id="SM00066">
    <property type="entry name" value="GAL4"/>
    <property type="match status" value="1"/>
</dbReference>
<comment type="caution">
    <text evidence="5">The sequence shown here is derived from an EMBL/GenBank/DDBJ whole genome shotgun (WGS) entry which is preliminary data.</text>
</comment>
<dbReference type="GeneID" id="39587943"/>
<feature type="region of interest" description="Disordered" evidence="3">
    <location>
        <begin position="743"/>
        <end position="798"/>
    </location>
</feature>
<dbReference type="InterPro" id="IPR007219">
    <property type="entry name" value="XnlR_reg_dom"/>
</dbReference>
<dbReference type="PANTHER" id="PTHR46910">
    <property type="entry name" value="TRANSCRIPTION FACTOR PDR1"/>
    <property type="match status" value="1"/>
</dbReference>
<keyword evidence="2" id="KW-0539">Nucleus</keyword>
<accession>A0A427XEU8</accession>
<sequence>MPPSPDGDSDGPTNPAKRRKVPRACDYCRKRKIRCDGPMRAVHDPTSKCTHCTEMGLQCTYLQEASRKGPPRGYVVTLQERCARLENLVQQLRPGVDIESCCGPPMEYETFDFDSYKAQLSSLEIPPFPAFRQYVAGQANINSSPWATVISVGTPMAAPPPSLAGTLAAAAPASVSATMYTAPVSDSLLRTGRSLVPDLGSPTSESSRGADADTPTDPFIMTSNVSRMVSADNESMQYYGRTATTGLARAAGDEAALLKELDRVKSKRSKVWKTPEWEVCVNNTGQRLIDWTIWPEDDLAMTLIDAYFDWVNSVKPLLHRPLFRQQYFARLYMSDYDFAKVCLMVFANGARHVFAPLAQWRRAQDVGHLTSSERPNDGCVFSDGWKFARGLMSAGDSLHKAPTLFRLQTAALLAQFLHGNTDATVPWAIAGSALRAAQEIGLHVDGPGSMNGASGAERQLLLRAFWCLYHYDRGACVALGRSVALHDSDIETAYPLAVDDENWDADGDEDVPIQAGSSKVAAFVHVIQLDRIVSAAVSTLPARRDAGFGLAARLPAILIELAAALNKWATALPASLRWDPESRDTAHLTRTAILHARFHWVRIFVHYAPAAVASSVGGVGVGAPPQAMLDIALESARAVFGVCAALLAHEAFTPAAQRPLPLEFIDYAWVSGAVALVAIRTGAVPPSEVEDVMAGVATSVRTLQQMECVSRKSGQVADVLTAMARVTRPPAPAHASRIEYANANAQQQQQHQQQHPQHQQQPPQQPQQQPQHHISQLMGGGHPQHAHAPATPDLSWLGDPSSLFMPPIFDGATPGSDAMYTDGAGPAAGAGAGAGGPGNGGGHGHGQSSAPGNSNGNGNGNGNGTGPGAGRRTGDEMWAHLLETFVTSLNHPGGQHQ</sequence>
<feature type="region of interest" description="Disordered" evidence="3">
    <location>
        <begin position="193"/>
        <end position="217"/>
    </location>
</feature>
<dbReference type="AlphaFoldDB" id="A0A427XEU8"/>
<dbReference type="InterPro" id="IPR036864">
    <property type="entry name" value="Zn2-C6_fun-type_DNA-bd_sf"/>
</dbReference>
<proteinExistence type="predicted"/>
<dbReference type="Gene3D" id="4.10.240.10">
    <property type="entry name" value="Zn(2)-C6 fungal-type DNA-binding domain"/>
    <property type="match status" value="1"/>
</dbReference>
<dbReference type="PANTHER" id="PTHR46910:SF38">
    <property type="entry name" value="ZN(2)-C6 FUNGAL-TYPE DOMAIN-CONTAINING PROTEIN"/>
    <property type="match status" value="1"/>
</dbReference>
<dbReference type="CDD" id="cd12148">
    <property type="entry name" value="fungal_TF_MHR"/>
    <property type="match status" value="1"/>
</dbReference>
<dbReference type="OrthoDB" id="4456959at2759"/>
<protein>
    <recommendedName>
        <fullName evidence="4">Zn(2)-C6 fungal-type domain-containing protein</fullName>
    </recommendedName>
</protein>
<keyword evidence="1" id="KW-0479">Metal-binding</keyword>
<dbReference type="SMART" id="SM00906">
    <property type="entry name" value="Fungal_trans"/>
    <property type="match status" value="1"/>
</dbReference>
<dbReference type="EMBL" id="RSCE01000016">
    <property type="protein sequence ID" value="RSH77430.1"/>
    <property type="molecule type" value="Genomic_DNA"/>
</dbReference>